<dbReference type="AlphaFoldDB" id="A0AAW0WTG0"/>
<comment type="similarity">
    <text evidence="2">Belongs to the paramyosin family.</text>
</comment>
<evidence type="ECO:0000259" key="10">
    <source>
        <dbReference type="Pfam" id="PF01576"/>
    </source>
</evidence>
<feature type="compositionally biased region" description="Acidic residues" evidence="9">
    <location>
        <begin position="247"/>
        <end position="261"/>
    </location>
</feature>
<dbReference type="InterPro" id="IPR002928">
    <property type="entry name" value="Myosin_tail"/>
</dbReference>
<evidence type="ECO:0000256" key="4">
    <source>
        <dbReference type="ARBA" id="ARBA00022490"/>
    </source>
</evidence>
<keyword evidence="8" id="KW-0514">Muscle protein</keyword>
<evidence type="ECO:0000313" key="12">
    <source>
        <dbReference type="Proteomes" id="UP001445076"/>
    </source>
</evidence>
<keyword evidence="7" id="KW-0505">Motor protein</keyword>
<evidence type="ECO:0000256" key="9">
    <source>
        <dbReference type="SAM" id="MobiDB-lite"/>
    </source>
</evidence>
<dbReference type="Pfam" id="PF01576">
    <property type="entry name" value="Myosin_tail_1"/>
    <property type="match status" value="1"/>
</dbReference>
<feature type="region of interest" description="Disordered" evidence="9">
    <location>
        <begin position="239"/>
        <end position="261"/>
    </location>
</feature>
<comment type="caution">
    <text evidence="11">The sequence shown here is derived from an EMBL/GenBank/DDBJ whole genome shotgun (WGS) entry which is preliminary data.</text>
</comment>
<organism evidence="11 12">
    <name type="scientific">Cherax quadricarinatus</name>
    <name type="common">Australian red claw crayfish</name>
    <dbReference type="NCBI Taxonomy" id="27406"/>
    <lineage>
        <taxon>Eukaryota</taxon>
        <taxon>Metazoa</taxon>
        <taxon>Ecdysozoa</taxon>
        <taxon>Arthropoda</taxon>
        <taxon>Crustacea</taxon>
        <taxon>Multicrustacea</taxon>
        <taxon>Malacostraca</taxon>
        <taxon>Eumalacostraca</taxon>
        <taxon>Eucarida</taxon>
        <taxon>Decapoda</taxon>
        <taxon>Pleocyemata</taxon>
        <taxon>Astacidea</taxon>
        <taxon>Parastacoidea</taxon>
        <taxon>Parastacidae</taxon>
        <taxon>Cherax</taxon>
    </lineage>
</organism>
<dbReference type="Proteomes" id="UP001445076">
    <property type="component" value="Unassembled WGS sequence"/>
</dbReference>
<sequence>MDKMRKSQLSMEQLQTDYNTEKSSVVKLEGQRSMLERQNKELKAKLAELEVEIRSKTKATIAALESKVSNLEEQLEVESRDRLTQAKANRKLEKKLKELVMQMEDERRHADQYKEQLDKSNARVKHLKRTMEETEDELSKEKMQRRKAQREVEDMMESQEAQNREISSLKTKLSQAEAEKVLSQITKRTNRGLCKLMKNASTSNVIDLAQDFSSSEDEKRGGAGLGSRLDFLGVKRGSIAAASDDSQNADDSVDGEEDATK</sequence>
<reference evidence="11 12" key="1">
    <citation type="journal article" date="2024" name="BMC Genomics">
        <title>Genome assembly of redclaw crayfish (Cherax quadricarinatus) provides insights into its immune adaptation and hypoxia tolerance.</title>
        <authorList>
            <person name="Liu Z."/>
            <person name="Zheng J."/>
            <person name="Li H."/>
            <person name="Fang K."/>
            <person name="Wang S."/>
            <person name="He J."/>
            <person name="Zhou D."/>
            <person name="Weng S."/>
            <person name="Chi M."/>
            <person name="Gu Z."/>
            <person name="He J."/>
            <person name="Li F."/>
            <person name="Wang M."/>
        </authorList>
    </citation>
    <scope>NUCLEOTIDE SEQUENCE [LARGE SCALE GENOMIC DNA]</scope>
    <source>
        <strain evidence="11">ZL_2023a</strain>
    </source>
</reference>
<evidence type="ECO:0000256" key="1">
    <source>
        <dbReference type="ARBA" id="ARBA00004657"/>
    </source>
</evidence>
<protein>
    <recommendedName>
        <fullName evidence="10">Myosin tail domain-containing protein</fullName>
    </recommendedName>
</protein>
<feature type="domain" description="Myosin tail" evidence="10">
    <location>
        <begin position="2"/>
        <end position="173"/>
    </location>
</feature>
<keyword evidence="12" id="KW-1185">Reference proteome</keyword>
<evidence type="ECO:0000256" key="7">
    <source>
        <dbReference type="ARBA" id="ARBA00023175"/>
    </source>
</evidence>
<evidence type="ECO:0000256" key="8">
    <source>
        <dbReference type="ARBA" id="ARBA00023179"/>
    </source>
</evidence>
<dbReference type="EMBL" id="JARKIK010000049">
    <property type="protein sequence ID" value="KAK8734827.1"/>
    <property type="molecule type" value="Genomic_DNA"/>
</dbReference>
<comment type="subcellular location">
    <subcellularLocation>
        <location evidence="1">Cytoplasm</location>
        <location evidence="1">Myofibril</location>
    </subcellularLocation>
</comment>
<gene>
    <name evidence="11" type="ORF">OTU49_005671</name>
</gene>
<evidence type="ECO:0000256" key="2">
    <source>
        <dbReference type="ARBA" id="ARBA00008447"/>
    </source>
</evidence>
<evidence type="ECO:0000256" key="3">
    <source>
        <dbReference type="ARBA" id="ARBA00022433"/>
    </source>
</evidence>
<dbReference type="PANTHER" id="PTHR46349">
    <property type="entry name" value="CINGULIN-LIKE PROTEIN 1-RELATED"/>
    <property type="match status" value="1"/>
</dbReference>
<dbReference type="GO" id="GO:0030016">
    <property type="term" value="C:myofibril"/>
    <property type="evidence" value="ECO:0007669"/>
    <property type="project" value="UniProtKB-SubCell"/>
</dbReference>
<keyword evidence="3" id="KW-0787">Thick filament</keyword>
<accession>A0AAW0WTG0</accession>
<dbReference type="Gene3D" id="1.20.5.340">
    <property type="match status" value="1"/>
</dbReference>
<feature type="compositionally biased region" description="Polar residues" evidence="9">
    <location>
        <begin position="159"/>
        <end position="174"/>
    </location>
</feature>
<dbReference type="PANTHER" id="PTHR46349:SF7">
    <property type="entry name" value="MYOSIN TAIL DOMAIN-CONTAINING PROTEIN"/>
    <property type="match status" value="1"/>
</dbReference>
<keyword evidence="5" id="KW-0175">Coiled coil</keyword>
<keyword evidence="6" id="KW-0518">Myosin</keyword>
<evidence type="ECO:0000313" key="11">
    <source>
        <dbReference type="EMBL" id="KAK8734827.1"/>
    </source>
</evidence>
<dbReference type="GO" id="GO:0016459">
    <property type="term" value="C:myosin complex"/>
    <property type="evidence" value="ECO:0007669"/>
    <property type="project" value="UniProtKB-KW"/>
</dbReference>
<name>A0AAW0WTG0_CHEQU</name>
<feature type="region of interest" description="Disordered" evidence="9">
    <location>
        <begin position="129"/>
        <end position="175"/>
    </location>
</feature>
<evidence type="ECO:0000256" key="6">
    <source>
        <dbReference type="ARBA" id="ARBA00023123"/>
    </source>
</evidence>
<proteinExistence type="inferred from homology"/>
<keyword evidence="4" id="KW-0963">Cytoplasm</keyword>
<evidence type="ECO:0000256" key="5">
    <source>
        <dbReference type="ARBA" id="ARBA00023054"/>
    </source>
</evidence>
<dbReference type="Gene3D" id="6.10.250.2420">
    <property type="match status" value="1"/>
</dbReference>
<dbReference type="GO" id="GO:0005923">
    <property type="term" value="C:bicellular tight junction"/>
    <property type="evidence" value="ECO:0007669"/>
    <property type="project" value="TreeGrafter"/>
</dbReference>
<dbReference type="SUPFAM" id="SSF90257">
    <property type="entry name" value="Myosin rod fragments"/>
    <property type="match status" value="1"/>
</dbReference>
<feature type="compositionally biased region" description="Basic and acidic residues" evidence="9">
    <location>
        <begin position="129"/>
        <end position="142"/>
    </location>
</feature>
<dbReference type="GO" id="GO:0032982">
    <property type="term" value="C:myosin filament"/>
    <property type="evidence" value="ECO:0007669"/>
    <property type="project" value="UniProtKB-KW"/>
</dbReference>